<keyword evidence="2" id="KW-1185">Reference proteome</keyword>
<dbReference type="AlphaFoldDB" id="A0A1Y2F9K4"/>
<accession>A0A1Y2F9K4</accession>
<evidence type="ECO:0000313" key="2">
    <source>
        <dbReference type="Proteomes" id="UP000193920"/>
    </source>
</evidence>
<sequence>MYYQDKGFQFKHEYKSFYDLQKRYAKEILNENMIQLNEFIDFLTFEGLLFKGEISIESFLYAMQFYKHLEEEIPEDERECILQGIWRRAVLNTNWDKLKMDINDEQINYMLENTALFKLILFLKSEKLFNYIRKPQDCSEIPNVDKKYPWATEEEKLSIEEEYRKEKQQLGFYISHFNISDIIEQIISAS</sequence>
<name>A0A1Y2F9K4_9FUNG</name>
<proteinExistence type="predicted"/>
<comment type="caution">
    <text evidence="1">The sequence shown here is derived from an EMBL/GenBank/DDBJ whole genome shotgun (WGS) entry which is preliminary data.</text>
</comment>
<dbReference type="STRING" id="1754190.A0A1Y2F9K4"/>
<dbReference type="Proteomes" id="UP000193920">
    <property type="component" value="Unassembled WGS sequence"/>
</dbReference>
<dbReference type="Gene3D" id="1.25.40.700">
    <property type="match status" value="1"/>
</dbReference>
<evidence type="ECO:0000313" key="1">
    <source>
        <dbReference type="EMBL" id="ORY80581.1"/>
    </source>
</evidence>
<dbReference type="EMBL" id="MCOG01000012">
    <property type="protein sequence ID" value="ORY80581.1"/>
    <property type="molecule type" value="Genomic_DNA"/>
</dbReference>
<gene>
    <name evidence="1" type="ORF">LY90DRAFT_500360</name>
</gene>
<reference evidence="1 2" key="1">
    <citation type="submission" date="2016-08" db="EMBL/GenBank/DDBJ databases">
        <title>A Parts List for Fungal Cellulosomes Revealed by Comparative Genomics.</title>
        <authorList>
            <consortium name="DOE Joint Genome Institute"/>
            <person name="Haitjema C.H."/>
            <person name="Gilmore S.P."/>
            <person name="Henske J.K."/>
            <person name="Solomon K.V."/>
            <person name="De Groot R."/>
            <person name="Kuo A."/>
            <person name="Mondo S.J."/>
            <person name="Salamov A.A."/>
            <person name="Labutti K."/>
            <person name="Zhao Z."/>
            <person name="Chiniquy J."/>
            <person name="Barry K."/>
            <person name="Brewer H.M."/>
            <person name="Purvine S.O."/>
            <person name="Wright A.T."/>
            <person name="Boxma B."/>
            <person name="Van Alen T."/>
            <person name="Hackstein J.H."/>
            <person name="Baker S.E."/>
            <person name="Grigoriev I.V."/>
            <person name="O'Malley M.A."/>
        </authorList>
    </citation>
    <scope>NUCLEOTIDE SEQUENCE [LARGE SCALE GENOMIC DNA]</scope>
    <source>
        <strain evidence="1 2">G1</strain>
    </source>
</reference>
<organism evidence="1 2">
    <name type="scientific">Neocallimastix californiae</name>
    <dbReference type="NCBI Taxonomy" id="1754190"/>
    <lineage>
        <taxon>Eukaryota</taxon>
        <taxon>Fungi</taxon>
        <taxon>Fungi incertae sedis</taxon>
        <taxon>Chytridiomycota</taxon>
        <taxon>Chytridiomycota incertae sedis</taxon>
        <taxon>Neocallimastigomycetes</taxon>
        <taxon>Neocallimastigales</taxon>
        <taxon>Neocallimastigaceae</taxon>
        <taxon>Neocallimastix</taxon>
    </lineage>
</organism>
<protein>
    <submittedName>
        <fullName evidence="1">Uncharacterized protein</fullName>
    </submittedName>
</protein>